<organism evidence="1 2">
    <name type="scientific">Rhizoctonia solani AG-3 Rhs1AP</name>
    <dbReference type="NCBI Taxonomy" id="1086054"/>
    <lineage>
        <taxon>Eukaryota</taxon>
        <taxon>Fungi</taxon>
        <taxon>Dikarya</taxon>
        <taxon>Basidiomycota</taxon>
        <taxon>Agaricomycotina</taxon>
        <taxon>Agaricomycetes</taxon>
        <taxon>Cantharellales</taxon>
        <taxon>Ceratobasidiaceae</taxon>
        <taxon>Rhizoctonia</taxon>
    </lineage>
</organism>
<accession>X8J1F1</accession>
<name>X8J1F1_9AGAM</name>
<proteinExistence type="predicted"/>
<comment type="caution">
    <text evidence="1">The sequence shown here is derived from an EMBL/GenBank/DDBJ whole genome shotgun (WGS) entry which is preliminary data.</text>
</comment>
<evidence type="ECO:0000313" key="2">
    <source>
        <dbReference type="Proteomes" id="UP000030108"/>
    </source>
</evidence>
<gene>
    <name evidence="1" type="ORF">RSOL_134310</name>
</gene>
<feature type="non-terminal residue" evidence="1">
    <location>
        <position position="383"/>
    </location>
</feature>
<dbReference type="EMBL" id="JATN01000322">
    <property type="protein sequence ID" value="EUC55752.1"/>
    <property type="molecule type" value="Genomic_DNA"/>
</dbReference>
<evidence type="ECO:0000313" key="1">
    <source>
        <dbReference type="EMBL" id="EUC55752.1"/>
    </source>
</evidence>
<dbReference type="AlphaFoldDB" id="X8J1F1"/>
<dbReference type="Proteomes" id="UP000030108">
    <property type="component" value="Unassembled WGS sequence"/>
</dbReference>
<reference evidence="2" key="1">
    <citation type="journal article" date="2014" name="Genome Announc.">
        <title>Draft genome sequence of the plant-pathogenic soil fungus Rhizoctonia solani anastomosis group 3 strain Rhs1AP.</title>
        <authorList>
            <person name="Cubeta M.A."/>
            <person name="Thomas E."/>
            <person name="Dean R.A."/>
            <person name="Jabaji S."/>
            <person name="Neate S.M."/>
            <person name="Tavantzis S."/>
            <person name="Toda T."/>
            <person name="Vilgalys R."/>
            <person name="Bharathan N."/>
            <person name="Fedorova-Abrams N."/>
            <person name="Pakala S.B."/>
            <person name="Pakala S.M."/>
            <person name="Zafar N."/>
            <person name="Joardar V."/>
            <person name="Losada L."/>
            <person name="Nierman W.C."/>
        </authorList>
    </citation>
    <scope>NUCLEOTIDE SEQUENCE [LARGE SCALE GENOMIC DNA]</scope>
    <source>
        <strain evidence="2">AG-3</strain>
    </source>
</reference>
<protein>
    <submittedName>
        <fullName evidence="1">F-box-like domain protein, putative</fullName>
    </submittedName>
</protein>
<sequence>MDLDPSHFQAGQLPPMAAAYLARAGSRLLDIHIVDAHDIFGDLVVADKHSFIGFLPAIFPRTWGITVAMRDRGSSVDLFQSTIFAFLDHCVPGVLTQVSIQVIKGLQLFHTIPRNPAEQLEPMIEVLGPPVTVLRLHNYYPKWASKIYHGLTELCLKGPRGSISESALITILRSSPKLRVLAIGIHIAYSTPIHTPVTSVLLADLEALTVYDPARQVGNNCQPLLMRIIQPGPNPLTLSLGILRLQSILAYNLSLHDNEGLMRFFGSSNITRLVVNQLSDYTDLANLLALMPKVRVLALHMPAMTRAVQNESVLPLASTVDSLYVTNPVYTFATSPLEQIIRRHGVSKVTLWSNLSAGVGLNELSTQATVISREEPNPILEWL</sequence>